<dbReference type="RefSeq" id="WP_068666518.1">
    <property type="nucleotide sequence ID" value="NZ_CP015520.1"/>
</dbReference>
<dbReference type="AlphaFoldDB" id="A0A172WIK3"/>
<evidence type="ECO:0000313" key="2">
    <source>
        <dbReference type="Proteomes" id="UP000076969"/>
    </source>
</evidence>
<proteinExistence type="predicted"/>
<gene>
    <name evidence="1" type="ORF">A7C91_08180</name>
</gene>
<dbReference type="Pfam" id="PF03192">
    <property type="entry name" value="DUF257"/>
    <property type="match status" value="1"/>
</dbReference>
<dbReference type="EMBL" id="CP015520">
    <property type="protein sequence ID" value="ANF23146.1"/>
    <property type="molecule type" value="Genomic_DNA"/>
</dbReference>
<accession>A0A172WIK3</accession>
<organism evidence="1 2">
    <name type="scientific">Thermococcus piezophilus</name>
    <dbReference type="NCBI Taxonomy" id="1712654"/>
    <lineage>
        <taxon>Archaea</taxon>
        <taxon>Methanobacteriati</taxon>
        <taxon>Methanobacteriota</taxon>
        <taxon>Thermococci</taxon>
        <taxon>Thermococcales</taxon>
        <taxon>Thermococcaceae</taxon>
        <taxon>Thermococcus</taxon>
    </lineage>
</organism>
<dbReference type="KEGG" id="tpie:A7C91_08180"/>
<name>A0A172WIK3_9EURY</name>
<sequence length="89" mass="10076">MELGMDQFLETFTMGDMVLNQVFPNRPSELLFYSAVKHVLDEGVNGIIVDAFSTFHVFTTMLKFSGRDVTFLKNLPTVWIGGSPKKERS</sequence>
<dbReference type="Proteomes" id="UP000076969">
    <property type="component" value="Chromosome"/>
</dbReference>
<dbReference type="Gene3D" id="3.40.50.11570">
    <property type="entry name" value="Protein of unknown function DUF257"/>
    <property type="match status" value="1"/>
</dbReference>
<keyword evidence="2" id="KW-1185">Reference proteome</keyword>
<evidence type="ECO:0000313" key="1">
    <source>
        <dbReference type="EMBL" id="ANF23146.1"/>
    </source>
</evidence>
<dbReference type="STRING" id="1712654.A7C91_08180"/>
<protein>
    <submittedName>
        <fullName evidence="1">Uncharacterized protein</fullName>
    </submittedName>
</protein>
<reference evidence="2" key="1">
    <citation type="journal article" date="2016" name="Syst. Appl. Microbiol.">
        <title>Thermococcus piezophilus sp. nov., a novel hyperthermophilic and piezophilic archaeon with a broad pressure range for growth, isolated from a deepest hydrothermal vent at the Mid-Cayman Rise.</title>
        <authorList>
            <person name="Dalmasso C."/>
            <person name="Oger P."/>
            <person name="Selva G."/>
            <person name="Courtine D."/>
            <person name="L'Haridon S."/>
            <person name="Garlaschelli A."/>
            <person name="Roussel E."/>
            <person name="Miyazaki J."/>
            <person name="Reveillaud J."/>
            <person name="Jebbar M."/>
            <person name="Takai K."/>
            <person name="Maignien L."/>
            <person name="Alain K."/>
        </authorList>
    </citation>
    <scope>NUCLEOTIDE SEQUENCE [LARGE SCALE GENOMIC DNA]</scope>
    <source>
        <strain evidence="2">CDGS</strain>
    </source>
</reference>
<dbReference type="OrthoDB" id="99373at2157"/>
<dbReference type="GeneID" id="95971585"/>
<dbReference type="InterPro" id="IPR005489">
    <property type="entry name" value="DUF257"/>
</dbReference>